<accession>A0A1U8QAI0</accession>
<dbReference type="KEGG" id="nnu:104599101"/>
<gene>
    <name evidence="2" type="primary">LOC104599101</name>
</gene>
<keyword evidence="1" id="KW-1185">Reference proteome</keyword>
<protein>
    <submittedName>
        <fullName evidence="2">Uncharacterized protein LOC104599101</fullName>
    </submittedName>
</protein>
<dbReference type="FunFam" id="2.120.10.30:FF:000089">
    <property type="entry name" value="Calcium-dependent phosphotriesterase superfamily protein"/>
    <property type="match status" value="1"/>
</dbReference>
<evidence type="ECO:0000313" key="1">
    <source>
        <dbReference type="Proteomes" id="UP000189703"/>
    </source>
</evidence>
<dbReference type="Gene3D" id="2.120.10.30">
    <property type="entry name" value="TolB, C-terminal domain"/>
    <property type="match status" value="1"/>
</dbReference>
<sequence length="363" mass="40106">MKYFLRGLLYIPNLNHQLQQQRTKSLKIMSSGSSKTSFFLFVFIIAAACSVHAGKRHIINFRSPNLFPEGVAWDPAAQHFVVGSMHHRSIIAVSDAGVVESLISDPELPPNVTILGLTVDSVNRRLLAVINAMEPLPNYNALAAYDLRSRKRIFLAPLTDPASSDRQIANDVAVDYKGNAYITNAAGNFIWKVSVNGEPSIFSRSPLFTSQYVDPDQPYSFCGLSGIAYLSKGYLLVVQSNTGKMFKVNANDGTARLVLLRKDLTLADDIAVRSDGVAVVVSQHKAWLLKSDDSWGEAGVYDEIVLDTERFPTSVAIREGDRAYVLYGHVDKGISGKEEREKFGIEELESAKESEEEAVWVFV</sequence>
<dbReference type="OMA" id="GENEPFN"/>
<dbReference type="Proteomes" id="UP000189703">
    <property type="component" value="Unplaced"/>
</dbReference>
<dbReference type="OrthoDB" id="1885092at2759"/>
<proteinExistence type="predicted"/>
<evidence type="ECO:0000313" key="2">
    <source>
        <dbReference type="RefSeq" id="XP_019055783.1"/>
    </source>
</evidence>
<dbReference type="InParanoid" id="A0A1U8QAI0"/>
<dbReference type="FunCoup" id="A0A1U8QAI0">
    <property type="interactions" value="55"/>
</dbReference>
<reference evidence="2" key="1">
    <citation type="submission" date="2025-08" db="UniProtKB">
        <authorList>
            <consortium name="RefSeq"/>
        </authorList>
    </citation>
    <scope>IDENTIFICATION</scope>
</reference>
<dbReference type="AlphaFoldDB" id="A0A1U8QAI0"/>
<dbReference type="PANTHER" id="PTHR31460">
    <property type="match status" value="1"/>
</dbReference>
<dbReference type="PANTHER" id="PTHR31460:SF3">
    <property type="entry name" value="MESOCENTIN"/>
    <property type="match status" value="1"/>
</dbReference>
<organism evidence="1 2">
    <name type="scientific">Nelumbo nucifera</name>
    <name type="common">Sacred lotus</name>
    <dbReference type="NCBI Taxonomy" id="4432"/>
    <lineage>
        <taxon>Eukaryota</taxon>
        <taxon>Viridiplantae</taxon>
        <taxon>Streptophyta</taxon>
        <taxon>Embryophyta</taxon>
        <taxon>Tracheophyta</taxon>
        <taxon>Spermatophyta</taxon>
        <taxon>Magnoliopsida</taxon>
        <taxon>Proteales</taxon>
        <taxon>Nelumbonaceae</taxon>
        <taxon>Nelumbo</taxon>
    </lineage>
</organism>
<dbReference type="SUPFAM" id="SSF63829">
    <property type="entry name" value="Calcium-dependent phosphotriesterase"/>
    <property type="match status" value="1"/>
</dbReference>
<dbReference type="RefSeq" id="XP_019055783.1">
    <property type="nucleotide sequence ID" value="XM_019200238.1"/>
</dbReference>
<dbReference type="InterPro" id="IPR053224">
    <property type="entry name" value="Sensory_adhesion_molecule"/>
</dbReference>
<dbReference type="InterPro" id="IPR011042">
    <property type="entry name" value="6-blade_b-propeller_TolB-like"/>
</dbReference>
<name>A0A1U8QAI0_NELNU</name>
<dbReference type="GeneID" id="104599101"/>